<protein>
    <submittedName>
        <fullName evidence="1">Uncharacterized protein</fullName>
    </submittedName>
</protein>
<gene>
    <name evidence="1" type="ORF">QRB35_17715</name>
</gene>
<dbReference type="RefSeq" id="WP_289114912.1">
    <property type="nucleotide sequence ID" value="NZ_JASZZX010000016.1"/>
</dbReference>
<dbReference type="Proteomes" id="UP001529272">
    <property type="component" value="Unassembled WGS sequence"/>
</dbReference>
<dbReference type="EMBL" id="JASZZX010000016">
    <property type="protein sequence ID" value="MDM3927850.1"/>
    <property type="molecule type" value="Genomic_DNA"/>
</dbReference>
<sequence length="109" mass="11650">MTADMTTLENTAESSSWDDVVDDALTDALYSLGLIQHFEDDNDRFAGLDHPAGGGIDVLDVLAEFRRTLTAAMRAGRYEIVNGPLTQAFPSVAVDALHGAQDARGPRTG</sequence>
<keyword evidence="2" id="KW-1185">Reference proteome</keyword>
<accession>A0ABT7P3L8</accession>
<comment type="caution">
    <text evidence="1">The sequence shown here is derived from an EMBL/GenBank/DDBJ whole genome shotgun (WGS) entry which is preliminary data.</text>
</comment>
<reference evidence="1 2" key="2">
    <citation type="submission" date="2023-06" db="EMBL/GenBank/DDBJ databases">
        <title>Itaconate inhibition of nontuberculous mycobacteria.</title>
        <authorList>
            <person name="Breen P."/>
            <person name="Zimbric M."/>
            <person name="Caverly L."/>
        </authorList>
    </citation>
    <scope>NUCLEOTIDE SEQUENCE [LARGE SCALE GENOMIC DNA]</scope>
    <source>
        <strain evidence="1 2">FLAC1071</strain>
    </source>
</reference>
<name>A0ABT7P3L8_MYCIT</name>
<proteinExistence type="predicted"/>
<organism evidence="1 2">
    <name type="scientific">Mycobacterium intracellulare subsp. chimaera</name>
    <dbReference type="NCBI Taxonomy" id="222805"/>
    <lineage>
        <taxon>Bacteria</taxon>
        <taxon>Bacillati</taxon>
        <taxon>Actinomycetota</taxon>
        <taxon>Actinomycetes</taxon>
        <taxon>Mycobacteriales</taxon>
        <taxon>Mycobacteriaceae</taxon>
        <taxon>Mycobacterium</taxon>
        <taxon>Mycobacterium avium complex (MAC)</taxon>
    </lineage>
</organism>
<reference evidence="2" key="1">
    <citation type="submission" date="2023-06" db="EMBL/GenBank/DDBJ databases">
        <title>Itaconate inhibition of nontuberculous mycobacteria.</title>
        <authorList>
            <person name="Spilker T."/>
        </authorList>
    </citation>
    <scope>NUCLEOTIDE SEQUENCE [LARGE SCALE GENOMIC DNA]</scope>
    <source>
        <strain evidence="2">FLAC1071</strain>
    </source>
</reference>
<evidence type="ECO:0000313" key="1">
    <source>
        <dbReference type="EMBL" id="MDM3927850.1"/>
    </source>
</evidence>
<evidence type="ECO:0000313" key="2">
    <source>
        <dbReference type="Proteomes" id="UP001529272"/>
    </source>
</evidence>